<evidence type="ECO:0000313" key="3">
    <source>
        <dbReference type="EMBL" id="GGI98753.1"/>
    </source>
</evidence>
<reference evidence="3" key="1">
    <citation type="journal article" date="2014" name="Int. J. Syst. Evol. Microbiol.">
        <title>Complete genome sequence of Corynebacterium casei LMG S-19264T (=DSM 44701T), isolated from a smear-ripened cheese.</title>
        <authorList>
            <consortium name="US DOE Joint Genome Institute (JGI-PGF)"/>
            <person name="Walter F."/>
            <person name="Albersmeier A."/>
            <person name="Kalinowski J."/>
            <person name="Ruckert C."/>
        </authorList>
    </citation>
    <scope>NUCLEOTIDE SEQUENCE</scope>
    <source>
        <strain evidence="3">JCM 14359</strain>
    </source>
</reference>
<dbReference type="InterPro" id="IPR003729">
    <property type="entry name" value="Bi_nuclease_dom"/>
</dbReference>
<dbReference type="PANTHER" id="PTHR15160:SF1">
    <property type="entry name" value="VON HIPPEL-LINDAU DISEASE TUMOR SUPPRESSOR"/>
    <property type="match status" value="1"/>
</dbReference>
<dbReference type="PROSITE" id="PS51658">
    <property type="entry name" value="BFN"/>
    <property type="match status" value="1"/>
</dbReference>
<evidence type="ECO:0000313" key="4">
    <source>
        <dbReference type="Proteomes" id="UP000653099"/>
    </source>
</evidence>
<dbReference type="SUPFAM" id="SSF103256">
    <property type="entry name" value="Hypothetical protein TM0160"/>
    <property type="match status" value="1"/>
</dbReference>
<dbReference type="RefSeq" id="WP_188785883.1">
    <property type="nucleotide sequence ID" value="NZ_BMOC01000002.1"/>
</dbReference>
<feature type="domain" description="BFN" evidence="2">
    <location>
        <begin position="2"/>
        <end position="138"/>
    </location>
</feature>
<dbReference type="Gene3D" id="3.10.690.10">
    <property type="entry name" value="Bifunctional nuclease domain"/>
    <property type="match status" value="1"/>
</dbReference>
<sequence length="165" mass="17532">MNHPAEVEGIAVGVDADGENVPAVVLAARSESLPIVVTGDQARAIQLAISGEPFERPLTHDLLVDVLTEFGGAIDRVRIDDIADGTFYAKVDAERYEDGEPRPFVFDARPSDAIALAVRVECPIEVSDAVVDEAGQPPERFDLDNGPGEAGPTGDSDDFDEFGGR</sequence>
<feature type="compositionally biased region" description="Acidic residues" evidence="1">
    <location>
        <begin position="155"/>
        <end position="165"/>
    </location>
</feature>
<feature type="region of interest" description="Disordered" evidence="1">
    <location>
        <begin position="129"/>
        <end position="165"/>
    </location>
</feature>
<protein>
    <recommendedName>
        <fullName evidence="2">BFN domain-containing protein</fullName>
    </recommendedName>
</protein>
<reference evidence="3" key="2">
    <citation type="submission" date="2020-09" db="EMBL/GenBank/DDBJ databases">
        <authorList>
            <person name="Sun Q."/>
            <person name="Ohkuma M."/>
        </authorList>
    </citation>
    <scope>NUCLEOTIDE SEQUENCE</scope>
    <source>
        <strain evidence="3">JCM 14359</strain>
    </source>
</reference>
<accession>A0A830E733</accession>
<proteinExistence type="predicted"/>
<comment type="caution">
    <text evidence="3">The sequence shown here is derived from an EMBL/GenBank/DDBJ whole genome shotgun (WGS) entry which is preliminary data.</text>
</comment>
<dbReference type="Pfam" id="PF02577">
    <property type="entry name" value="BFN_dom"/>
    <property type="match status" value="1"/>
</dbReference>
<gene>
    <name evidence="3" type="ORF">GCM10008995_05770</name>
</gene>
<dbReference type="AlphaFoldDB" id="A0A830E733"/>
<dbReference type="GO" id="GO:0004518">
    <property type="term" value="F:nuclease activity"/>
    <property type="evidence" value="ECO:0007669"/>
    <property type="project" value="InterPro"/>
</dbReference>
<name>A0A830E733_9EURY</name>
<dbReference type="Proteomes" id="UP000653099">
    <property type="component" value="Unassembled WGS sequence"/>
</dbReference>
<organism evidence="3 4">
    <name type="scientific">Halobellus salinus</name>
    <dbReference type="NCBI Taxonomy" id="931585"/>
    <lineage>
        <taxon>Archaea</taxon>
        <taxon>Methanobacteriati</taxon>
        <taxon>Methanobacteriota</taxon>
        <taxon>Stenosarchaea group</taxon>
        <taxon>Halobacteria</taxon>
        <taxon>Halobacteriales</taxon>
        <taxon>Haloferacaceae</taxon>
        <taxon>Halobellus</taxon>
    </lineage>
</organism>
<dbReference type="EMBL" id="BMOC01000002">
    <property type="protein sequence ID" value="GGI98753.1"/>
    <property type="molecule type" value="Genomic_DNA"/>
</dbReference>
<evidence type="ECO:0000256" key="1">
    <source>
        <dbReference type="SAM" id="MobiDB-lite"/>
    </source>
</evidence>
<keyword evidence="4" id="KW-1185">Reference proteome</keyword>
<dbReference type="InterPro" id="IPR036104">
    <property type="entry name" value="BFN_sf"/>
</dbReference>
<dbReference type="PANTHER" id="PTHR15160">
    <property type="entry name" value="VON HIPPEL-LINDAU PROTEIN"/>
    <property type="match status" value="1"/>
</dbReference>
<dbReference type="OrthoDB" id="30741at2157"/>
<evidence type="ECO:0000259" key="2">
    <source>
        <dbReference type="PROSITE" id="PS51658"/>
    </source>
</evidence>